<sequence>MLMYFAALARRASNLATGFLARDLKKSPSKSPCEKALAFTSCVAAGTSSATALNRCSTIILGNGRSAAVQREFVCYDSVSEGTPCHSSSGAPSIWYFTSCRPFADAQGERAIAVAPPEVQVGGYRAFCRLAAQGLGPLPHPLPPALLPQVVELTSRGLLQTHALVGQPPQSAGWLQVMRATVPPWRCHETCFDDEGRP</sequence>
<name>A0AAW2T966_SESRA</name>
<proteinExistence type="predicted"/>
<accession>A0AAW2T966</accession>
<comment type="caution">
    <text evidence="1">The sequence shown here is derived from an EMBL/GenBank/DDBJ whole genome shotgun (WGS) entry which is preliminary data.</text>
</comment>
<organism evidence="1">
    <name type="scientific">Sesamum radiatum</name>
    <name type="common">Black benniseed</name>
    <dbReference type="NCBI Taxonomy" id="300843"/>
    <lineage>
        <taxon>Eukaryota</taxon>
        <taxon>Viridiplantae</taxon>
        <taxon>Streptophyta</taxon>
        <taxon>Embryophyta</taxon>
        <taxon>Tracheophyta</taxon>
        <taxon>Spermatophyta</taxon>
        <taxon>Magnoliopsida</taxon>
        <taxon>eudicotyledons</taxon>
        <taxon>Gunneridae</taxon>
        <taxon>Pentapetalae</taxon>
        <taxon>asterids</taxon>
        <taxon>lamiids</taxon>
        <taxon>Lamiales</taxon>
        <taxon>Pedaliaceae</taxon>
        <taxon>Sesamum</taxon>
    </lineage>
</organism>
<dbReference type="AlphaFoldDB" id="A0AAW2T966"/>
<gene>
    <name evidence="1" type="ORF">Sradi_2361900</name>
</gene>
<reference evidence="1" key="1">
    <citation type="submission" date="2020-06" db="EMBL/GenBank/DDBJ databases">
        <authorList>
            <person name="Li T."/>
            <person name="Hu X."/>
            <person name="Zhang T."/>
            <person name="Song X."/>
            <person name="Zhang H."/>
            <person name="Dai N."/>
            <person name="Sheng W."/>
            <person name="Hou X."/>
            <person name="Wei L."/>
        </authorList>
    </citation>
    <scope>NUCLEOTIDE SEQUENCE</scope>
    <source>
        <strain evidence="1">G02</strain>
        <tissue evidence="1">Leaf</tissue>
    </source>
</reference>
<dbReference type="EMBL" id="JACGWJ010000009">
    <property type="protein sequence ID" value="KAL0400186.1"/>
    <property type="molecule type" value="Genomic_DNA"/>
</dbReference>
<protein>
    <submittedName>
        <fullName evidence="1">Uncharacterized protein</fullName>
    </submittedName>
</protein>
<evidence type="ECO:0000313" key="1">
    <source>
        <dbReference type="EMBL" id="KAL0400186.1"/>
    </source>
</evidence>
<reference evidence="1" key="2">
    <citation type="journal article" date="2024" name="Plant">
        <title>Genomic evolution and insights into agronomic trait innovations of Sesamum species.</title>
        <authorList>
            <person name="Miao H."/>
            <person name="Wang L."/>
            <person name="Qu L."/>
            <person name="Liu H."/>
            <person name="Sun Y."/>
            <person name="Le M."/>
            <person name="Wang Q."/>
            <person name="Wei S."/>
            <person name="Zheng Y."/>
            <person name="Lin W."/>
            <person name="Duan Y."/>
            <person name="Cao H."/>
            <person name="Xiong S."/>
            <person name="Wang X."/>
            <person name="Wei L."/>
            <person name="Li C."/>
            <person name="Ma Q."/>
            <person name="Ju M."/>
            <person name="Zhao R."/>
            <person name="Li G."/>
            <person name="Mu C."/>
            <person name="Tian Q."/>
            <person name="Mei H."/>
            <person name="Zhang T."/>
            <person name="Gao T."/>
            <person name="Zhang H."/>
        </authorList>
    </citation>
    <scope>NUCLEOTIDE SEQUENCE</scope>
    <source>
        <strain evidence="1">G02</strain>
    </source>
</reference>